<accession>A0A916WI73</accession>
<dbReference type="EC" id="4.1.1.97" evidence="3"/>
<dbReference type="InterPro" id="IPR017595">
    <property type="entry name" value="OHCU_decarboxylase-2"/>
</dbReference>
<dbReference type="GO" id="GO:0051997">
    <property type="term" value="F:2-oxo-4-hydroxy-4-carboxy-5-ureidoimidazoline decarboxylase activity"/>
    <property type="evidence" value="ECO:0007669"/>
    <property type="project" value="UniProtKB-EC"/>
</dbReference>
<dbReference type="EMBL" id="BMGB01000001">
    <property type="protein sequence ID" value="GGB02311.1"/>
    <property type="molecule type" value="Genomic_DNA"/>
</dbReference>
<dbReference type="NCBIfam" id="TIGR03180">
    <property type="entry name" value="UraD_2"/>
    <property type="match status" value="1"/>
</dbReference>
<comment type="catalytic activity">
    <reaction evidence="1">
        <text>5-hydroxy-2-oxo-4-ureido-2,5-dihydro-1H-imidazole-5-carboxylate + H(+) = (S)-allantoin + CO2</text>
        <dbReference type="Rhea" id="RHEA:26301"/>
        <dbReference type="ChEBI" id="CHEBI:15378"/>
        <dbReference type="ChEBI" id="CHEBI:15678"/>
        <dbReference type="ChEBI" id="CHEBI:16526"/>
        <dbReference type="ChEBI" id="CHEBI:58639"/>
        <dbReference type="EC" id="4.1.1.97"/>
    </reaction>
</comment>
<keyword evidence="6" id="KW-0456">Lyase</keyword>
<evidence type="ECO:0000256" key="6">
    <source>
        <dbReference type="ARBA" id="ARBA00023239"/>
    </source>
</evidence>
<proteinExistence type="predicted"/>
<dbReference type="RefSeq" id="WP_188510129.1">
    <property type="nucleotide sequence ID" value="NZ_BMGB01000001.1"/>
</dbReference>
<dbReference type="GO" id="GO:0019628">
    <property type="term" value="P:urate catabolic process"/>
    <property type="evidence" value="ECO:0007669"/>
    <property type="project" value="TreeGrafter"/>
</dbReference>
<dbReference type="GO" id="GO:0006144">
    <property type="term" value="P:purine nucleobase metabolic process"/>
    <property type="evidence" value="ECO:0007669"/>
    <property type="project" value="UniProtKB-KW"/>
</dbReference>
<reference evidence="8" key="1">
    <citation type="journal article" date="2014" name="Int. J. Syst. Evol. Microbiol.">
        <title>Complete genome sequence of Corynebacterium casei LMG S-19264T (=DSM 44701T), isolated from a smear-ripened cheese.</title>
        <authorList>
            <consortium name="US DOE Joint Genome Institute (JGI-PGF)"/>
            <person name="Walter F."/>
            <person name="Albersmeier A."/>
            <person name="Kalinowski J."/>
            <person name="Ruckert C."/>
        </authorList>
    </citation>
    <scope>NUCLEOTIDE SEQUENCE</scope>
    <source>
        <strain evidence="8">CGMCC 1.12813</strain>
    </source>
</reference>
<name>A0A916WI73_9MICO</name>
<dbReference type="InterPro" id="IPR036778">
    <property type="entry name" value="OHCU_decarboxylase_sf"/>
</dbReference>
<evidence type="ECO:0000256" key="3">
    <source>
        <dbReference type="ARBA" id="ARBA00012257"/>
    </source>
</evidence>
<evidence type="ECO:0000256" key="4">
    <source>
        <dbReference type="ARBA" id="ARBA00022631"/>
    </source>
</evidence>
<feature type="domain" description="Oxo-4-hydroxy-4-carboxy-5-ureidoimidazoline decarboxylase" evidence="7">
    <location>
        <begin position="5"/>
        <end position="155"/>
    </location>
</feature>
<organism evidence="8 9">
    <name type="scientific">Conyzicola nivalis</name>
    <dbReference type="NCBI Taxonomy" id="1477021"/>
    <lineage>
        <taxon>Bacteria</taxon>
        <taxon>Bacillati</taxon>
        <taxon>Actinomycetota</taxon>
        <taxon>Actinomycetes</taxon>
        <taxon>Micrococcales</taxon>
        <taxon>Microbacteriaceae</taxon>
        <taxon>Conyzicola</taxon>
    </lineage>
</organism>
<evidence type="ECO:0000313" key="8">
    <source>
        <dbReference type="EMBL" id="GGB02311.1"/>
    </source>
</evidence>
<dbReference type="NCBIfam" id="NF010372">
    <property type="entry name" value="PRK13798.1"/>
    <property type="match status" value="1"/>
</dbReference>
<evidence type="ECO:0000313" key="9">
    <source>
        <dbReference type="Proteomes" id="UP000606922"/>
    </source>
</evidence>
<evidence type="ECO:0000256" key="5">
    <source>
        <dbReference type="ARBA" id="ARBA00022793"/>
    </source>
</evidence>
<protein>
    <recommendedName>
        <fullName evidence="3">2-oxo-4-hydroxy-4-carboxy-5-ureidoimidazoline decarboxylase</fullName>
        <ecNumber evidence="3">4.1.1.97</ecNumber>
    </recommendedName>
</protein>
<dbReference type="SUPFAM" id="SSF158694">
    <property type="entry name" value="UraD-Like"/>
    <property type="match status" value="1"/>
</dbReference>
<dbReference type="InterPro" id="IPR018020">
    <property type="entry name" value="OHCU_decarboxylase"/>
</dbReference>
<keyword evidence="9" id="KW-1185">Reference proteome</keyword>
<keyword evidence="4" id="KW-0659">Purine metabolism</keyword>
<comment type="pathway">
    <text evidence="2">Purine metabolism; urate degradation; (S)-allantoin from urate: step 3/3.</text>
</comment>
<dbReference type="Gene3D" id="1.10.3330.10">
    <property type="entry name" value="Oxo-4-hydroxy-4-carboxy-5-ureidoimidazoline decarboxylase"/>
    <property type="match status" value="1"/>
</dbReference>
<dbReference type="AlphaFoldDB" id="A0A916WI73"/>
<evidence type="ECO:0000256" key="2">
    <source>
        <dbReference type="ARBA" id="ARBA00004754"/>
    </source>
</evidence>
<dbReference type="Pfam" id="PF09349">
    <property type="entry name" value="OHCU_decarbox"/>
    <property type="match status" value="1"/>
</dbReference>
<dbReference type="PANTHER" id="PTHR43466">
    <property type="entry name" value="2-OXO-4-HYDROXY-4-CARBOXY-5-UREIDOIMIDAZOLINE DECARBOXYLASE-RELATED"/>
    <property type="match status" value="1"/>
</dbReference>
<evidence type="ECO:0000256" key="1">
    <source>
        <dbReference type="ARBA" id="ARBA00001163"/>
    </source>
</evidence>
<dbReference type="Proteomes" id="UP000606922">
    <property type="component" value="Unassembled WGS sequence"/>
</dbReference>
<comment type="caution">
    <text evidence="8">The sequence shown here is derived from an EMBL/GenBank/DDBJ whole genome shotgun (WGS) entry which is preliminary data.</text>
</comment>
<evidence type="ECO:0000259" key="7">
    <source>
        <dbReference type="Pfam" id="PF09349"/>
    </source>
</evidence>
<reference evidence="8" key="2">
    <citation type="submission" date="2020-09" db="EMBL/GenBank/DDBJ databases">
        <authorList>
            <person name="Sun Q."/>
            <person name="Zhou Y."/>
        </authorList>
    </citation>
    <scope>NUCLEOTIDE SEQUENCE</scope>
    <source>
        <strain evidence="8">CGMCC 1.12813</strain>
    </source>
</reference>
<gene>
    <name evidence="8" type="ORF">GCM10010979_16150</name>
</gene>
<dbReference type="PANTHER" id="PTHR43466:SF1">
    <property type="entry name" value="2-OXO-4-HYDROXY-4-CARBOXY-5-UREIDOIMIDAZOLINE DECARBOXYLASE-RELATED"/>
    <property type="match status" value="1"/>
</dbReference>
<sequence length="162" mass="17443">MIDVSEAALREGLAASLSVNRWIDEVASGHPYESVAQLLATAAEAATPLSPSEIDEAIAHHPRIGEKPVGEGAAQNFSRSEQAGLGDDDAQLAAQIAAGNEAYEERFGRVFIIRAAGRTRAEILEELTRRLELPNASELEIVGEQLREIALLRLEKTFGAEL</sequence>
<keyword evidence="5" id="KW-0210">Decarboxylase</keyword>